<dbReference type="EMBL" id="BSUO01000001">
    <property type="protein sequence ID" value="GMA39973.1"/>
    <property type="molecule type" value="Genomic_DNA"/>
</dbReference>
<evidence type="ECO:0000313" key="3">
    <source>
        <dbReference type="Proteomes" id="UP001157126"/>
    </source>
</evidence>
<accession>A0ABQ6IRS2</accession>
<sequence>MTGEVEKADPGQGASVPRSDTHWLLPIDPAAHARHQPADWATRPDATAVWAAVGRSQAVTRWCLRTGFRTMRAGDLIWAYLSRRQELCAVGRVDAVVSEAGAWFVEVAWDAERTTALCRNPLPRSVFHQVPMSTCRAGDRAAPVLSRHHAELASPCSR</sequence>
<dbReference type="Proteomes" id="UP001157126">
    <property type="component" value="Unassembled WGS sequence"/>
</dbReference>
<reference evidence="3" key="1">
    <citation type="journal article" date="2019" name="Int. J. Syst. Evol. Microbiol.">
        <title>The Global Catalogue of Microorganisms (GCM) 10K type strain sequencing project: providing services to taxonomists for standard genome sequencing and annotation.</title>
        <authorList>
            <consortium name="The Broad Institute Genomics Platform"/>
            <consortium name="The Broad Institute Genome Sequencing Center for Infectious Disease"/>
            <person name="Wu L."/>
            <person name="Ma J."/>
        </authorList>
    </citation>
    <scope>NUCLEOTIDE SEQUENCE [LARGE SCALE GENOMIC DNA]</scope>
    <source>
        <strain evidence="3">NBRC 113072</strain>
    </source>
</reference>
<evidence type="ECO:0000256" key="1">
    <source>
        <dbReference type="SAM" id="MobiDB-lite"/>
    </source>
</evidence>
<proteinExistence type="predicted"/>
<gene>
    <name evidence="2" type="ORF">GCM10025883_20180</name>
</gene>
<feature type="region of interest" description="Disordered" evidence="1">
    <location>
        <begin position="1"/>
        <end position="20"/>
    </location>
</feature>
<evidence type="ECO:0000313" key="2">
    <source>
        <dbReference type="EMBL" id="GMA39973.1"/>
    </source>
</evidence>
<keyword evidence="3" id="KW-1185">Reference proteome</keyword>
<protein>
    <recommendedName>
        <fullName evidence="4">EVE domain-containing protein</fullName>
    </recommendedName>
</protein>
<evidence type="ECO:0008006" key="4">
    <source>
        <dbReference type="Google" id="ProtNLM"/>
    </source>
</evidence>
<comment type="caution">
    <text evidence="2">The sequence shown here is derived from an EMBL/GenBank/DDBJ whole genome shotgun (WGS) entry which is preliminary data.</text>
</comment>
<organism evidence="2 3">
    <name type="scientific">Mobilicoccus caccae</name>
    <dbReference type="NCBI Taxonomy" id="1859295"/>
    <lineage>
        <taxon>Bacteria</taxon>
        <taxon>Bacillati</taxon>
        <taxon>Actinomycetota</taxon>
        <taxon>Actinomycetes</taxon>
        <taxon>Micrococcales</taxon>
        <taxon>Dermatophilaceae</taxon>
        <taxon>Mobilicoccus</taxon>
    </lineage>
</organism>
<name>A0ABQ6IRS2_9MICO</name>